<evidence type="ECO:0008006" key="4">
    <source>
        <dbReference type="Google" id="ProtNLM"/>
    </source>
</evidence>
<gene>
    <name evidence="2" type="ORF">CYLTODRAFT_424473</name>
</gene>
<evidence type="ECO:0000313" key="2">
    <source>
        <dbReference type="EMBL" id="KIY65281.1"/>
    </source>
</evidence>
<feature type="region of interest" description="Disordered" evidence="1">
    <location>
        <begin position="94"/>
        <end position="120"/>
    </location>
</feature>
<keyword evidence="3" id="KW-1185">Reference proteome</keyword>
<reference evidence="2 3" key="1">
    <citation type="journal article" date="2015" name="Fungal Genet. Biol.">
        <title>Evolution of novel wood decay mechanisms in Agaricales revealed by the genome sequences of Fistulina hepatica and Cylindrobasidium torrendii.</title>
        <authorList>
            <person name="Floudas D."/>
            <person name="Held B.W."/>
            <person name="Riley R."/>
            <person name="Nagy L.G."/>
            <person name="Koehler G."/>
            <person name="Ransdell A.S."/>
            <person name="Younus H."/>
            <person name="Chow J."/>
            <person name="Chiniquy J."/>
            <person name="Lipzen A."/>
            <person name="Tritt A."/>
            <person name="Sun H."/>
            <person name="Haridas S."/>
            <person name="LaButti K."/>
            <person name="Ohm R.A."/>
            <person name="Kues U."/>
            <person name="Blanchette R.A."/>
            <person name="Grigoriev I.V."/>
            <person name="Minto R.E."/>
            <person name="Hibbett D.S."/>
        </authorList>
    </citation>
    <scope>NUCLEOTIDE SEQUENCE [LARGE SCALE GENOMIC DNA]</scope>
    <source>
        <strain evidence="2 3">FP15055 ss-10</strain>
    </source>
</reference>
<organism evidence="2 3">
    <name type="scientific">Cylindrobasidium torrendii FP15055 ss-10</name>
    <dbReference type="NCBI Taxonomy" id="1314674"/>
    <lineage>
        <taxon>Eukaryota</taxon>
        <taxon>Fungi</taxon>
        <taxon>Dikarya</taxon>
        <taxon>Basidiomycota</taxon>
        <taxon>Agaricomycotina</taxon>
        <taxon>Agaricomycetes</taxon>
        <taxon>Agaricomycetidae</taxon>
        <taxon>Agaricales</taxon>
        <taxon>Marasmiineae</taxon>
        <taxon>Physalacriaceae</taxon>
        <taxon>Cylindrobasidium</taxon>
    </lineage>
</organism>
<dbReference type="Proteomes" id="UP000054007">
    <property type="component" value="Unassembled WGS sequence"/>
</dbReference>
<protein>
    <recommendedName>
        <fullName evidence="4">B box-type domain-containing protein</fullName>
    </recommendedName>
</protein>
<sequence length="161" mass="17324">MTYKRRRISSNSLSRTSSAMAMSIENLAAQKPSASSACVSCQRSLNTRTWCPVICSRCGNSTCVVCSRRCTGVGIDGPPVQTPGRAALSLHSQNAKGTGTGTLSKRKKVESEITEDEKTKDSADEWEAGCGRIMCRNCCVENIHDDTTACLDCINHTSHTS</sequence>
<dbReference type="AlphaFoldDB" id="A0A0D7B6Y5"/>
<feature type="compositionally biased region" description="Polar residues" evidence="1">
    <location>
        <begin position="94"/>
        <end position="103"/>
    </location>
</feature>
<dbReference type="OrthoDB" id="3240925at2759"/>
<dbReference type="EMBL" id="KN880596">
    <property type="protein sequence ID" value="KIY65281.1"/>
    <property type="molecule type" value="Genomic_DNA"/>
</dbReference>
<dbReference type="STRING" id="1314674.A0A0D7B6Y5"/>
<name>A0A0D7B6Y5_9AGAR</name>
<evidence type="ECO:0000256" key="1">
    <source>
        <dbReference type="SAM" id="MobiDB-lite"/>
    </source>
</evidence>
<proteinExistence type="predicted"/>
<accession>A0A0D7B6Y5</accession>
<evidence type="ECO:0000313" key="3">
    <source>
        <dbReference type="Proteomes" id="UP000054007"/>
    </source>
</evidence>